<comment type="caution">
    <text evidence="8">The sequence shown here is derived from an EMBL/GenBank/DDBJ whole genome shotgun (WGS) entry which is preliminary data.</text>
</comment>
<keyword evidence="5" id="KW-0676">Redox-active center</keyword>
<evidence type="ECO:0000313" key="8">
    <source>
        <dbReference type="EMBL" id="MBA4543749.1"/>
    </source>
</evidence>
<dbReference type="Gene3D" id="3.40.30.10">
    <property type="entry name" value="Glutaredoxin"/>
    <property type="match status" value="1"/>
</dbReference>
<evidence type="ECO:0000259" key="7">
    <source>
        <dbReference type="Pfam" id="PF13462"/>
    </source>
</evidence>
<evidence type="ECO:0000256" key="6">
    <source>
        <dbReference type="SAM" id="Phobius"/>
    </source>
</evidence>
<dbReference type="Pfam" id="PF13462">
    <property type="entry name" value="Thioredoxin_4"/>
    <property type="match status" value="1"/>
</dbReference>
<dbReference type="OrthoDB" id="117402at2"/>
<dbReference type="AlphaFoldDB" id="A0A7W2AJG6"/>
<keyword evidence="6" id="KW-0812">Transmembrane</keyword>
<feature type="domain" description="Thioredoxin-like fold" evidence="7">
    <location>
        <begin position="52"/>
        <end position="220"/>
    </location>
</feature>
<keyword evidence="4" id="KW-1015">Disulfide bond</keyword>
<evidence type="ECO:0000256" key="4">
    <source>
        <dbReference type="ARBA" id="ARBA00023157"/>
    </source>
</evidence>
<keyword evidence="2" id="KW-0732">Signal</keyword>
<gene>
    <name evidence="8" type="ORF">H1164_12700</name>
</gene>
<name>A0A7W2AJG6_9BACL</name>
<dbReference type="InterPro" id="IPR012336">
    <property type="entry name" value="Thioredoxin-like_fold"/>
</dbReference>
<accession>A0A7W2AJG6</accession>
<keyword evidence="9" id="KW-1185">Reference proteome</keyword>
<dbReference type="GO" id="GO:0016491">
    <property type="term" value="F:oxidoreductase activity"/>
    <property type="evidence" value="ECO:0007669"/>
    <property type="project" value="UniProtKB-KW"/>
</dbReference>
<sequence>MANQHKKKSSASTITMITILVLFLAVGIYAIVAPLLSDKEDKAAAITYTGMPRIGSAQAPVKIMEFGDFNCPVCKQFHDVIYPQLKKEYIDTGKAQMYFTSLEFLGPNSEITSQAAESVYRQNPDAFWKFYDAVYSNQGKEDQNWATPDFIVSLIKQNIPEVNAEQVRKDLQNKTYAQQVRAHNQFAQKLGFNSVPTIFINGKMVENPFDYNDLKKLINDELNQK</sequence>
<dbReference type="SUPFAM" id="SSF52833">
    <property type="entry name" value="Thioredoxin-like"/>
    <property type="match status" value="1"/>
</dbReference>
<reference evidence="8 9" key="1">
    <citation type="submission" date="2020-07" db="EMBL/GenBank/DDBJ databases">
        <authorList>
            <person name="Feng H."/>
        </authorList>
    </citation>
    <scope>NUCLEOTIDE SEQUENCE [LARGE SCALE GENOMIC DNA]</scope>
    <source>
        <strain evidence="9">s-11</strain>
    </source>
</reference>
<comment type="similarity">
    <text evidence="1">Belongs to the thioredoxin family. DsbA subfamily.</text>
</comment>
<keyword evidence="6" id="KW-1133">Transmembrane helix</keyword>
<evidence type="ECO:0000256" key="3">
    <source>
        <dbReference type="ARBA" id="ARBA00023002"/>
    </source>
</evidence>
<feature type="transmembrane region" description="Helical" evidence="6">
    <location>
        <begin position="12"/>
        <end position="32"/>
    </location>
</feature>
<evidence type="ECO:0000256" key="1">
    <source>
        <dbReference type="ARBA" id="ARBA00005791"/>
    </source>
</evidence>
<evidence type="ECO:0000256" key="2">
    <source>
        <dbReference type="ARBA" id="ARBA00022729"/>
    </source>
</evidence>
<protein>
    <submittedName>
        <fullName evidence="8">DsbA family protein</fullName>
    </submittedName>
</protein>
<dbReference type="InterPro" id="IPR036249">
    <property type="entry name" value="Thioredoxin-like_sf"/>
</dbReference>
<keyword evidence="6" id="KW-0472">Membrane</keyword>
<proteinExistence type="inferred from homology"/>
<organism evidence="8 9">
    <name type="scientific">Thermoactinomyces daqus</name>
    <dbReference type="NCBI Taxonomy" id="1329516"/>
    <lineage>
        <taxon>Bacteria</taxon>
        <taxon>Bacillati</taxon>
        <taxon>Bacillota</taxon>
        <taxon>Bacilli</taxon>
        <taxon>Bacillales</taxon>
        <taxon>Thermoactinomycetaceae</taxon>
        <taxon>Thermoactinomyces</taxon>
    </lineage>
</organism>
<dbReference type="RefSeq" id="WP_033102083.1">
    <property type="nucleotide sequence ID" value="NZ_JACEIP010000020.1"/>
</dbReference>
<keyword evidence="3" id="KW-0560">Oxidoreductase</keyword>
<evidence type="ECO:0000313" key="9">
    <source>
        <dbReference type="Proteomes" id="UP000530514"/>
    </source>
</evidence>
<dbReference type="Proteomes" id="UP000530514">
    <property type="component" value="Unassembled WGS sequence"/>
</dbReference>
<dbReference type="PANTHER" id="PTHR13887">
    <property type="entry name" value="GLUTATHIONE S-TRANSFERASE KAPPA"/>
    <property type="match status" value="1"/>
</dbReference>
<dbReference type="PANTHER" id="PTHR13887:SF14">
    <property type="entry name" value="DISULFIDE BOND FORMATION PROTEIN D"/>
    <property type="match status" value="1"/>
</dbReference>
<dbReference type="EMBL" id="JACEIP010000020">
    <property type="protein sequence ID" value="MBA4543749.1"/>
    <property type="molecule type" value="Genomic_DNA"/>
</dbReference>
<evidence type="ECO:0000256" key="5">
    <source>
        <dbReference type="ARBA" id="ARBA00023284"/>
    </source>
</evidence>